<evidence type="ECO:0000313" key="19">
    <source>
        <dbReference type="EMBL" id="VEU40857.1"/>
    </source>
</evidence>
<keyword evidence="15" id="KW-0342">GTP-binding</keyword>
<evidence type="ECO:0000313" key="20">
    <source>
        <dbReference type="Proteomes" id="UP000291116"/>
    </source>
</evidence>
<dbReference type="AlphaFoldDB" id="A0A448ZFM9"/>
<dbReference type="PANTHER" id="PTHR34848">
    <property type="match status" value="1"/>
</dbReference>
<dbReference type="InterPro" id="IPR025595">
    <property type="entry name" value="PterinBD-DUF4346"/>
</dbReference>
<dbReference type="Proteomes" id="UP000291116">
    <property type="component" value="Unassembled WGS sequence"/>
</dbReference>
<evidence type="ECO:0000256" key="13">
    <source>
        <dbReference type="ARBA" id="ARBA00022777"/>
    </source>
</evidence>
<dbReference type="EMBL" id="CAACVS010000313">
    <property type="protein sequence ID" value="VEU40857.1"/>
    <property type="molecule type" value="Genomic_DNA"/>
</dbReference>
<keyword evidence="10" id="KW-0169">Cobalamin biosynthesis</keyword>
<comment type="catalytic activity">
    <reaction evidence="2">
        <text>adenosylcob(III)inamide phosphate + GTP + H(+) = adenosylcob(III)inamide-GDP + diphosphate</text>
        <dbReference type="Rhea" id="RHEA:22712"/>
        <dbReference type="ChEBI" id="CHEBI:15378"/>
        <dbReference type="ChEBI" id="CHEBI:33019"/>
        <dbReference type="ChEBI" id="CHEBI:37565"/>
        <dbReference type="ChEBI" id="CHEBI:58502"/>
        <dbReference type="ChEBI" id="CHEBI:60487"/>
        <dbReference type="EC" id="2.7.7.62"/>
    </reaction>
</comment>
<dbReference type="GO" id="GO:0008820">
    <property type="term" value="F:cobinamide phosphate guanylyltransferase activity"/>
    <property type="evidence" value="ECO:0007669"/>
    <property type="project" value="UniProtKB-EC"/>
</dbReference>
<comment type="pathway">
    <text evidence="6">Cofactor biosynthesis; adenosylcobalamin biosynthesis; adenosylcobalamin from cob(II)yrinate a,c-diamide: step 5/7.</text>
</comment>
<dbReference type="EC" id="2.7.7.62" evidence="9"/>
<keyword evidence="12" id="KW-0547">Nucleotide-binding</keyword>
<gene>
    <name evidence="19" type="ORF">PSNMU_V1.4_AUG-EV-PASAV3_0077690</name>
</gene>
<keyword evidence="14" id="KW-0067">ATP-binding</keyword>
<comment type="catalytic activity">
    <reaction evidence="3">
        <text>adenosylcob(III)inamide + GTP = adenosylcob(III)inamide phosphate + GDP + H(+)</text>
        <dbReference type="Rhea" id="RHEA:15765"/>
        <dbReference type="ChEBI" id="CHEBI:2480"/>
        <dbReference type="ChEBI" id="CHEBI:15378"/>
        <dbReference type="ChEBI" id="CHEBI:37565"/>
        <dbReference type="ChEBI" id="CHEBI:58189"/>
        <dbReference type="ChEBI" id="CHEBI:58502"/>
        <dbReference type="EC" id="2.7.1.156"/>
    </reaction>
</comment>
<protein>
    <recommendedName>
        <fullName evidence="16">Adenosylcobinamide kinase</fullName>
        <ecNumber evidence="8">2.7.1.156</ecNumber>
        <ecNumber evidence="9">2.7.7.62</ecNumber>
    </recommendedName>
    <alternativeName>
        <fullName evidence="17">Adenosylcobinamide-phosphate guanylyltransferase</fullName>
    </alternativeName>
</protein>
<dbReference type="GO" id="GO:0005525">
    <property type="term" value="F:GTP binding"/>
    <property type="evidence" value="ECO:0007669"/>
    <property type="project" value="UniProtKB-KW"/>
</dbReference>
<sequence>MPAIYLISGGARSGKSGYAQELCEYLSPNPIYLATSTVFENDNDFAQRVEKHQRDRGDQWITIEEPLEPSKHLEKMKGRVVLVDCCTLWLTNYMMQEGLFSLDENENDKLKKNGSAQDAAERALRKIEKEFDKMTEPWDCTYVIVTNEVGSGTHAHDHVTRKFVDAQGWFNQYVAKRAEAVVHMVCGVPNIVRGPLSKPSLSTAVRASGGLAAPTLHEAQRADMLDHYLSKRSIAMDPKGYFKFRIDRDKKVIFASYHSCIINEKGEFFDLHGNRLTCHGKSPEPVRTWECRTAKELTTELLEKWDMADKVLSVGHGGYIGREAQKAEDALYSGRDYRQD</sequence>
<evidence type="ECO:0000256" key="15">
    <source>
        <dbReference type="ARBA" id="ARBA00023134"/>
    </source>
</evidence>
<evidence type="ECO:0000256" key="10">
    <source>
        <dbReference type="ARBA" id="ARBA00022573"/>
    </source>
</evidence>
<organism evidence="19 20">
    <name type="scientific">Pseudo-nitzschia multistriata</name>
    <dbReference type="NCBI Taxonomy" id="183589"/>
    <lineage>
        <taxon>Eukaryota</taxon>
        <taxon>Sar</taxon>
        <taxon>Stramenopiles</taxon>
        <taxon>Ochrophyta</taxon>
        <taxon>Bacillariophyta</taxon>
        <taxon>Bacillariophyceae</taxon>
        <taxon>Bacillariophycidae</taxon>
        <taxon>Bacillariales</taxon>
        <taxon>Bacillariaceae</taxon>
        <taxon>Pseudo-nitzschia</taxon>
    </lineage>
</organism>
<dbReference type="Pfam" id="PF14251">
    <property type="entry name" value="PterinBD-DUF4346"/>
    <property type="match status" value="1"/>
</dbReference>
<evidence type="ECO:0000256" key="14">
    <source>
        <dbReference type="ARBA" id="ARBA00022840"/>
    </source>
</evidence>
<dbReference type="Pfam" id="PF02283">
    <property type="entry name" value="CobU"/>
    <property type="match status" value="1"/>
</dbReference>
<evidence type="ECO:0000256" key="11">
    <source>
        <dbReference type="ARBA" id="ARBA00022679"/>
    </source>
</evidence>
<evidence type="ECO:0000256" key="1">
    <source>
        <dbReference type="ARBA" id="ARBA00000312"/>
    </source>
</evidence>
<evidence type="ECO:0000256" key="5">
    <source>
        <dbReference type="ARBA" id="ARBA00004692"/>
    </source>
</evidence>
<evidence type="ECO:0000256" key="4">
    <source>
        <dbReference type="ARBA" id="ARBA00003889"/>
    </source>
</evidence>
<evidence type="ECO:0000256" key="9">
    <source>
        <dbReference type="ARBA" id="ARBA00012523"/>
    </source>
</evidence>
<dbReference type="CDD" id="cd00544">
    <property type="entry name" value="CobU"/>
    <property type="match status" value="1"/>
</dbReference>
<name>A0A448ZFM9_9STRA</name>
<accession>A0A448ZFM9</accession>
<dbReference type="GO" id="GO:0043752">
    <property type="term" value="F:adenosylcobinamide kinase activity"/>
    <property type="evidence" value="ECO:0007669"/>
    <property type="project" value="UniProtKB-EC"/>
</dbReference>
<keyword evidence="11" id="KW-0808">Transferase</keyword>
<keyword evidence="20" id="KW-1185">Reference proteome</keyword>
<dbReference type="InterPro" id="IPR027417">
    <property type="entry name" value="P-loop_NTPase"/>
</dbReference>
<evidence type="ECO:0000256" key="6">
    <source>
        <dbReference type="ARBA" id="ARBA00005159"/>
    </source>
</evidence>
<reference evidence="19 20" key="1">
    <citation type="submission" date="2019-01" db="EMBL/GenBank/DDBJ databases">
        <authorList>
            <person name="Ferrante I. M."/>
        </authorList>
    </citation>
    <scope>NUCLEOTIDE SEQUENCE [LARGE SCALE GENOMIC DNA]</scope>
    <source>
        <strain evidence="19 20">B856</strain>
    </source>
</reference>
<evidence type="ECO:0000256" key="2">
    <source>
        <dbReference type="ARBA" id="ARBA00000711"/>
    </source>
</evidence>
<dbReference type="Gene3D" id="3.40.50.300">
    <property type="entry name" value="P-loop containing nucleotide triphosphate hydrolases"/>
    <property type="match status" value="1"/>
</dbReference>
<proteinExistence type="inferred from homology"/>
<dbReference type="GO" id="GO:0005524">
    <property type="term" value="F:ATP binding"/>
    <property type="evidence" value="ECO:0007669"/>
    <property type="project" value="UniProtKB-KW"/>
</dbReference>
<evidence type="ECO:0000259" key="18">
    <source>
        <dbReference type="Pfam" id="PF14251"/>
    </source>
</evidence>
<dbReference type="InterPro" id="IPR003203">
    <property type="entry name" value="CobU/CobP"/>
</dbReference>
<keyword evidence="13" id="KW-0418">Kinase</keyword>
<dbReference type="SUPFAM" id="SSF52540">
    <property type="entry name" value="P-loop containing nucleoside triphosphate hydrolases"/>
    <property type="match status" value="1"/>
</dbReference>
<dbReference type="EC" id="2.7.1.156" evidence="8"/>
<comment type="similarity">
    <text evidence="7">Belongs to the CobU/CobP family.</text>
</comment>
<evidence type="ECO:0000256" key="12">
    <source>
        <dbReference type="ARBA" id="ARBA00022741"/>
    </source>
</evidence>
<comment type="catalytic activity">
    <reaction evidence="1">
        <text>adenosylcob(III)inamide + ATP = adenosylcob(III)inamide phosphate + ADP + H(+)</text>
        <dbReference type="Rhea" id="RHEA:15769"/>
        <dbReference type="ChEBI" id="CHEBI:2480"/>
        <dbReference type="ChEBI" id="CHEBI:15378"/>
        <dbReference type="ChEBI" id="CHEBI:30616"/>
        <dbReference type="ChEBI" id="CHEBI:58502"/>
        <dbReference type="ChEBI" id="CHEBI:456216"/>
        <dbReference type="EC" id="2.7.1.156"/>
    </reaction>
</comment>
<evidence type="ECO:0000256" key="7">
    <source>
        <dbReference type="ARBA" id="ARBA00007490"/>
    </source>
</evidence>
<evidence type="ECO:0000256" key="16">
    <source>
        <dbReference type="ARBA" id="ARBA00029570"/>
    </source>
</evidence>
<evidence type="ECO:0000256" key="17">
    <source>
        <dbReference type="ARBA" id="ARBA00030571"/>
    </source>
</evidence>
<comment type="pathway">
    <text evidence="5">Cofactor biosynthesis; adenosylcobalamin biosynthesis; adenosylcobalamin from cob(II)yrinate a,c-diamide: step 6/7.</text>
</comment>
<dbReference type="PANTHER" id="PTHR34848:SF1">
    <property type="entry name" value="BIFUNCTIONAL ADENOSYLCOBALAMIN BIOSYNTHESIS PROTEIN COBU"/>
    <property type="match status" value="1"/>
</dbReference>
<dbReference type="OrthoDB" id="2138860at2759"/>
<evidence type="ECO:0000256" key="3">
    <source>
        <dbReference type="ARBA" id="ARBA00001522"/>
    </source>
</evidence>
<feature type="domain" description="DUF4346" evidence="18">
    <location>
        <begin position="237"/>
        <end position="340"/>
    </location>
</feature>
<comment type="function">
    <text evidence="4">Catalyzes ATP-dependent phosphorylation of adenosylcobinamide and addition of GMP to adenosylcobinamide phosphate.</text>
</comment>
<evidence type="ECO:0000256" key="8">
    <source>
        <dbReference type="ARBA" id="ARBA00012016"/>
    </source>
</evidence>